<keyword evidence="2" id="KW-1185">Reference proteome</keyword>
<dbReference type="InterPro" id="IPR032577">
    <property type="entry name" value="DUF4920"/>
</dbReference>
<organism evidence="1 2">
    <name type="scientific">Tenacibaculum adriaticum</name>
    <dbReference type="NCBI Taxonomy" id="413713"/>
    <lineage>
        <taxon>Bacteria</taxon>
        <taxon>Pseudomonadati</taxon>
        <taxon>Bacteroidota</taxon>
        <taxon>Flavobacteriia</taxon>
        <taxon>Flavobacteriales</taxon>
        <taxon>Flavobacteriaceae</taxon>
        <taxon>Tenacibaculum</taxon>
    </lineage>
</organism>
<evidence type="ECO:0000313" key="1">
    <source>
        <dbReference type="EMBL" id="TYP99456.1"/>
    </source>
</evidence>
<dbReference type="Proteomes" id="UP000323136">
    <property type="component" value="Unassembled WGS sequence"/>
</dbReference>
<dbReference type="EMBL" id="VNIA01000001">
    <property type="protein sequence ID" value="TYP99456.1"/>
    <property type="molecule type" value="Genomic_DNA"/>
</dbReference>
<gene>
    <name evidence="1" type="ORF">C7447_10152</name>
</gene>
<protein>
    <submittedName>
        <fullName evidence="1">Uncharacterized protein DUF4920</fullName>
    </submittedName>
</protein>
<dbReference type="PROSITE" id="PS51257">
    <property type="entry name" value="PROKAR_LIPOPROTEIN"/>
    <property type="match status" value="1"/>
</dbReference>
<accession>A0A5S5DWM0</accession>
<dbReference type="OrthoDB" id="129527at2"/>
<proteinExistence type="predicted"/>
<dbReference type="Pfam" id="PF16267">
    <property type="entry name" value="DUF4920"/>
    <property type="match status" value="1"/>
</dbReference>
<dbReference type="RefSeq" id="WP_148868179.1">
    <property type="nucleotide sequence ID" value="NZ_VNIA01000001.1"/>
</dbReference>
<name>A0A5S5DWM0_9FLAO</name>
<evidence type="ECO:0000313" key="2">
    <source>
        <dbReference type="Proteomes" id="UP000323136"/>
    </source>
</evidence>
<reference evidence="1 2" key="1">
    <citation type="submission" date="2019-07" db="EMBL/GenBank/DDBJ databases">
        <title>Genomic Encyclopedia of Type Strains, Phase IV (KMG-IV): sequencing the most valuable type-strain genomes for metagenomic binning, comparative biology and taxonomic classification.</title>
        <authorList>
            <person name="Goeker M."/>
        </authorList>
    </citation>
    <scope>NUCLEOTIDE SEQUENCE [LARGE SCALE GENOMIC DNA]</scope>
    <source>
        <strain evidence="1 2">DSM 18961</strain>
    </source>
</reference>
<sequence length="172" mass="19086">MKKILSLLFVSVMVFTSCKTEKKETAVNETSTFVSFGDKISAEDAISQAEMSKKFENMLVGDTIDVKFATKVGEVCQKKGCWIKVPLEGEKESFVRFKDYAFFMPFNAAGSEVILNGKAFKSEISVKELQHYAEDAGKSAEEIAKITEPKITYSILANGVLLEAKEESKPNE</sequence>
<dbReference type="AlphaFoldDB" id="A0A5S5DWM0"/>
<comment type="caution">
    <text evidence="1">The sequence shown here is derived from an EMBL/GenBank/DDBJ whole genome shotgun (WGS) entry which is preliminary data.</text>
</comment>